<comment type="subcellular location">
    <subcellularLocation>
        <location evidence="1">Endoplasmic reticulum membrane</location>
        <topology evidence="1">Multi-pass membrane protein</topology>
    </subcellularLocation>
</comment>
<evidence type="ECO:0000256" key="6">
    <source>
        <dbReference type="SAM" id="Phobius"/>
    </source>
</evidence>
<keyword evidence="5 6" id="KW-0472">Membrane</keyword>
<keyword evidence="3" id="KW-0256">Endoplasmic reticulum</keyword>
<feature type="transmembrane region" description="Helical" evidence="6">
    <location>
        <begin position="180"/>
        <end position="202"/>
    </location>
</feature>
<keyword evidence="2 6" id="KW-0812">Transmembrane</keyword>
<name>A0A8T1VXF4_9STRA</name>
<accession>A0A8T1VXF4</accession>
<evidence type="ECO:0000256" key="5">
    <source>
        <dbReference type="ARBA" id="ARBA00023136"/>
    </source>
</evidence>
<evidence type="ECO:0000313" key="8">
    <source>
        <dbReference type="Proteomes" id="UP000694044"/>
    </source>
</evidence>
<dbReference type="GO" id="GO:0070072">
    <property type="term" value="P:vacuolar proton-transporting V-type ATPase complex assembly"/>
    <property type="evidence" value="ECO:0007669"/>
    <property type="project" value="InterPro"/>
</dbReference>
<dbReference type="InterPro" id="IPR021013">
    <property type="entry name" value="ATPase_Vma12"/>
</dbReference>
<evidence type="ECO:0008006" key="9">
    <source>
        <dbReference type="Google" id="ProtNLM"/>
    </source>
</evidence>
<dbReference type="Proteomes" id="UP000694044">
    <property type="component" value="Unassembled WGS sequence"/>
</dbReference>
<feature type="transmembrane region" description="Helical" evidence="6">
    <location>
        <begin position="149"/>
        <end position="168"/>
    </location>
</feature>
<comment type="caution">
    <text evidence="7">The sequence shown here is derived from an EMBL/GenBank/DDBJ whole genome shotgun (WGS) entry which is preliminary data.</text>
</comment>
<dbReference type="OrthoDB" id="158286at2759"/>
<dbReference type="PANTHER" id="PTHR31394:SF1">
    <property type="entry name" value="TRANSMEMBRANE PROTEIN 199"/>
    <property type="match status" value="1"/>
</dbReference>
<keyword evidence="4 6" id="KW-1133">Transmembrane helix</keyword>
<dbReference type="AlphaFoldDB" id="A0A8T1VXF4"/>
<evidence type="ECO:0000256" key="4">
    <source>
        <dbReference type="ARBA" id="ARBA00022989"/>
    </source>
</evidence>
<evidence type="ECO:0000256" key="1">
    <source>
        <dbReference type="ARBA" id="ARBA00004477"/>
    </source>
</evidence>
<reference evidence="7" key="1">
    <citation type="submission" date="2021-02" db="EMBL/GenBank/DDBJ databases">
        <authorList>
            <person name="Palmer J.M."/>
        </authorList>
    </citation>
    <scope>NUCLEOTIDE SEQUENCE</scope>
    <source>
        <strain evidence="7">SCRP734</strain>
    </source>
</reference>
<proteinExistence type="predicted"/>
<dbReference type="GO" id="GO:0005789">
    <property type="term" value="C:endoplasmic reticulum membrane"/>
    <property type="evidence" value="ECO:0007669"/>
    <property type="project" value="UniProtKB-SubCell"/>
</dbReference>
<evidence type="ECO:0000256" key="2">
    <source>
        <dbReference type="ARBA" id="ARBA00022692"/>
    </source>
</evidence>
<protein>
    <recommendedName>
        <fullName evidence="9">Transmembrane protein</fullName>
    </recommendedName>
</protein>
<dbReference type="Pfam" id="PF11712">
    <property type="entry name" value="Vma12"/>
    <property type="match status" value="1"/>
</dbReference>
<gene>
    <name evidence="7" type="ORF">PHYPSEUDO_000872</name>
</gene>
<keyword evidence="8" id="KW-1185">Reference proteome</keyword>
<evidence type="ECO:0000313" key="7">
    <source>
        <dbReference type="EMBL" id="KAG7386017.1"/>
    </source>
</evidence>
<sequence length="218" mass="24005">MPLNLQLHGEGAGALRMFLATHLGAEQLKRPEVKDLLLDEKKNALTTGELRQASSLLGALRASDPSTPSLVSLLRQAPGVQARAAATDPEQEDEQAKEKRARYLAKRRLKLQRLDEEMRYGSMVRNVQAKSAASELAHHQTNVRQHLSVGANMVMARVTAFIAVYFVARNVTANETTRLVAGLGGAIAMMVVEMVLFIARAAKIESIEHEQRKRKGVF</sequence>
<dbReference type="EMBL" id="JAGDFM010000110">
    <property type="protein sequence ID" value="KAG7386017.1"/>
    <property type="molecule type" value="Genomic_DNA"/>
</dbReference>
<organism evidence="7 8">
    <name type="scientific">Phytophthora pseudosyringae</name>
    <dbReference type="NCBI Taxonomy" id="221518"/>
    <lineage>
        <taxon>Eukaryota</taxon>
        <taxon>Sar</taxon>
        <taxon>Stramenopiles</taxon>
        <taxon>Oomycota</taxon>
        <taxon>Peronosporomycetes</taxon>
        <taxon>Peronosporales</taxon>
        <taxon>Peronosporaceae</taxon>
        <taxon>Phytophthora</taxon>
    </lineage>
</organism>
<evidence type="ECO:0000256" key="3">
    <source>
        <dbReference type="ARBA" id="ARBA00022824"/>
    </source>
</evidence>
<dbReference type="PANTHER" id="PTHR31394">
    <property type="entry name" value="TRANSMEMBRANE PROTEIN 199"/>
    <property type="match status" value="1"/>
</dbReference>